<dbReference type="RefSeq" id="WP_206722992.1">
    <property type="nucleotide sequence ID" value="NZ_CP071090.1"/>
</dbReference>
<gene>
    <name evidence="1" type="ORF">JY651_40540</name>
</gene>
<name>A0ABX7NSS5_9BACT</name>
<proteinExistence type="predicted"/>
<dbReference type="EMBL" id="CP071090">
    <property type="protein sequence ID" value="QSQ21414.1"/>
    <property type="molecule type" value="Genomic_DNA"/>
</dbReference>
<keyword evidence="2" id="KW-1185">Reference proteome</keyword>
<sequence length="127" mass="14465">MIGGDDLVMEGIPRGSELDFAVRWLRREWRQAVVDVPGRGVLPISSELLFPLTDAAEAFIYRDRNSFESWRETGLTEKNSDALIWIAVNDDCLVFVIDDRSSPLGRLVCELIESLEQNRWQIREAAA</sequence>
<protein>
    <submittedName>
        <fullName evidence="1">Uncharacterized protein</fullName>
    </submittedName>
</protein>
<dbReference type="Proteomes" id="UP000662747">
    <property type="component" value="Chromosome"/>
</dbReference>
<accession>A0ABX7NSS5</accession>
<organism evidence="1 2">
    <name type="scientific">Pyxidicoccus parkwayensis</name>
    <dbReference type="NCBI Taxonomy" id="2813578"/>
    <lineage>
        <taxon>Bacteria</taxon>
        <taxon>Pseudomonadati</taxon>
        <taxon>Myxococcota</taxon>
        <taxon>Myxococcia</taxon>
        <taxon>Myxococcales</taxon>
        <taxon>Cystobacterineae</taxon>
        <taxon>Myxococcaceae</taxon>
        <taxon>Pyxidicoccus</taxon>
    </lineage>
</organism>
<evidence type="ECO:0000313" key="2">
    <source>
        <dbReference type="Proteomes" id="UP000662747"/>
    </source>
</evidence>
<evidence type="ECO:0000313" key="1">
    <source>
        <dbReference type="EMBL" id="QSQ21414.1"/>
    </source>
</evidence>
<reference evidence="1 2" key="1">
    <citation type="submission" date="2021-02" db="EMBL/GenBank/DDBJ databases">
        <title>De Novo genome assembly of isolated myxobacteria.</title>
        <authorList>
            <person name="Stevens D.C."/>
        </authorList>
    </citation>
    <scope>NUCLEOTIDE SEQUENCE [LARGE SCALE GENOMIC DNA]</scope>
    <source>
        <strain evidence="2">SCPEA02</strain>
    </source>
</reference>